<dbReference type="KEGG" id="loa:LOAG_17466"/>
<dbReference type="GeneID" id="31251668"/>
<keyword evidence="3" id="KW-1185">Reference proteome</keyword>
<sequence>MSEEKEEKKEEEKDEDRKRVKRTKRDSIGMNPTRNATQRNAITYQNVRNPHYTNA</sequence>
<dbReference type="WBParaSite" id="EN70_8199">
    <property type="protein sequence ID" value="EN70_8199"/>
    <property type="gene ID" value="EN70_8199"/>
</dbReference>
<reference evidence="4" key="2">
    <citation type="submission" date="2016-11" db="UniProtKB">
        <authorList>
            <consortium name="WormBaseParasite"/>
        </authorList>
    </citation>
    <scope>IDENTIFICATION</scope>
</reference>
<dbReference type="CTD" id="31251668"/>
<dbReference type="Proteomes" id="UP000095285">
    <property type="component" value="Unassembled WGS sequence"/>
</dbReference>
<evidence type="ECO:0000313" key="4">
    <source>
        <dbReference type="WBParaSite" id="EN70_8199"/>
    </source>
</evidence>
<protein>
    <submittedName>
        <fullName evidence="4">Capsid protein</fullName>
    </submittedName>
</protein>
<organism evidence="3 4">
    <name type="scientific">Loa loa</name>
    <name type="common">Eye worm</name>
    <name type="synonym">Filaria loa</name>
    <dbReference type="NCBI Taxonomy" id="7209"/>
    <lineage>
        <taxon>Eukaryota</taxon>
        <taxon>Metazoa</taxon>
        <taxon>Ecdysozoa</taxon>
        <taxon>Nematoda</taxon>
        <taxon>Chromadorea</taxon>
        <taxon>Rhabditida</taxon>
        <taxon>Spirurina</taxon>
        <taxon>Spiruromorpha</taxon>
        <taxon>Filarioidea</taxon>
        <taxon>Onchocercidae</taxon>
        <taxon>Loa</taxon>
    </lineage>
</organism>
<dbReference type="EMBL" id="JH712144">
    <property type="protein sequence ID" value="EJD75374.1"/>
    <property type="molecule type" value="Genomic_DNA"/>
</dbReference>
<dbReference type="RefSeq" id="XP_020306244.1">
    <property type="nucleotide sequence ID" value="XM_020450127.1"/>
</dbReference>
<evidence type="ECO:0000313" key="2">
    <source>
        <dbReference type="EMBL" id="EJD75374.1"/>
    </source>
</evidence>
<proteinExistence type="predicted"/>
<accession>A0A1S0UKQ1</accession>
<feature type="region of interest" description="Disordered" evidence="1">
    <location>
        <begin position="1"/>
        <end position="55"/>
    </location>
</feature>
<feature type="compositionally biased region" description="Polar residues" evidence="1">
    <location>
        <begin position="30"/>
        <end position="55"/>
    </location>
</feature>
<reference evidence="2 3" key="1">
    <citation type="submission" date="2012-04" db="EMBL/GenBank/DDBJ databases">
        <title>The Genome Sequence of Loa loa.</title>
        <authorList>
            <consortium name="The Broad Institute Genome Sequencing Platform"/>
            <consortium name="Broad Institute Genome Sequencing Center for Infectious Disease"/>
            <person name="Nutman T.B."/>
            <person name="Fink D.L."/>
            <person name="Russ C."/>
            <person name="Young S."/>
            <person name="Zeng Q."/>
            <person name="Gargeya S."/>
            <person name="Alvarado L."/>
            <person name="Berlin A."/>
            <person name="Chapman S.B."/>
            <person name="Chen Z."/>
            <person name="Freedman E."/>
            <person name="Gellesch M."/>
            <person name="Goldberg J."/>
            <person name="Griggs A."/>
            <person name="Gujja S."/>
            <person name="Heilman E.R."/>
            <person name="Heiman D."/>
            <person name="Howarth C."/>
            <person name="Mehta T."/>
            <person name="Neiman D."/>
            <person name="Pearson M."/>
            <person name="Roberts A."/>
            <person name="Saif S."/>
            <person name="Shea T."/>
            <person name="Shenoy N."/>
            <person name="Sisk P."/>
            <person name="Stolte C."/>
            <person name="Sykes S."/>
            <person name="White J."/>
            <person name="Yandava C."/>
            <person name="Haas B."/>
            <person name="Henn M.R."/>
            <person name="Nusbaum C."/>
            <person name="Birren B."/>
        </authorList>
    </citation>
    <scope>NUCLEOTIDE SEQUENCE [LARGE SCALE GENOMIC DNA]</scope>
</reference>
<evidence type="ECO:0000256" key="1">
    <source>
        <dbReference type="SAM" id="MobiDB-lite"/>
    </source>
</evidence>
<name>A0A1I7W057_LOALO</name>
<feature type="compositionally biased region" description="Basic and acidic residues" evidence="1">
    <location>
        <begin position="1"/>
        <end position="18"/>
    </location>
</feature>
<evidence type="ECO:0000313" key="3">
    <source>
        <dbReference type="Proteomes" id="UP000095285"/>
    </source>
</evidence>
<accession>A0A1I7W057</accession>
<dbReference type="AlphaFoldDB" id="A0A1I7W057"/>
<gene>
    <name evidence="2 4" type="ORF">LOAG_17466</name>
</gene>